<name>A0A1H9KRK3_FLAFI</name>
<dbReference type="RefSeq" id="WP_074723285.1">
    <property type="nucleotide sequence ID" value="NZ_CBCRVS010000016.1"/>
</dbReference>
<dbReference type="EMBL" id="FOFZ01000006">
    <property type="protein sequence ID" value="SER01567.1"/>
    <property type="molecule type" value="Genomic_DNA"/>
</dbReference>
<dbReference type="Proteomes" id="UP000183658">
    <property type="component" value="Unassembled WGS sequence"/>
</dbReference>
<sequence length="233" mass="28199">MSRIRNQKESEMFIDELNYSLYMIKAYKIDVIKDYLTDFDKYLKEKTTEIQDKIFEWENSEKEHKYSGVEYYIDEYTNYNSNFKKLKLESTFLSSYSLFEHYLKSFIEIYTKYYEMKVVIDDLNGNNYINKSKQYLEKVIDINLEKMNSTWREITKYQRIRNKIVHNNGKLNSSETETIKELSKMKGIEISKLGWITLTDKEFILDFWELFDEYINGIIAITIEKIKILSNKV</sequence>
<dbReference type="AlphaFoldDB" id="A0A1H9KRK3"/>
<proteinExistence type="predicted"/>
<evidence type="ECO:0000313" key="1">
    <source>
        <dbReference type="EMBL" id="SER01567.1"/>
    </source>
</evidence>
<reference evidence="2" key="1">
    <citation type="submission" date="2016-10" db="EMBL/GenBank/DDBJ databases">
        <authorList>
            <person name="Varghese N."/>
            <person name="Submissions S."/>
        </authorList>
    </citation>
    <scope>NUCLEOTIDE SEQUENCE [LARGE SCALE GENOMIC DNA]</scope>
    <source>
        <strain evidence="2">DSM 15719</strain>
    </source>
</reference>
<evidence type="ECO:0000313" key="2">
    <source>
        <dbReference type="Proteomes" id="UP000183658"/>
    </source>
</evidence>
<dbReference type="OrthoDB" id="793993at2"/>
<gene>
    <name evidence="1" type="ORF">SAMN05444355_10671</name>
</gene>
<protein>
    <recommendedName>
        <fullName evidence="3">Cthe-2314-like HEPN domain-containing protein</fullName>
    </recommendedName>
</protein>
<evidence type="ECO:0008006" key="3">
    <source>
        <dbReference type="Google" id="ProtNLM"/>
    </source>
</evidence>
<accession>A0A1H9KRK3</accession>
<keyword evidence="2" id="KW-1185">Reference proteome</keyword>
<organism evidence="1 2">
    <name type="scientific">Flavobacterium frigoris</name>
    <dbReference type="NCBI Taxonomy" id="229204"/>
    <lineage>
        <taxon>Bacteria</taxon>
        <taxon>Pseudomonadati</taxon>
        <taxon>Bacteroidota</taxon>
        <taxon>Flavobacteriia</taxon>
        <taxon>Flavobacteriales</taxon>
        <taxon>Flavobacteriaceae</taxon>
        <taxon>Flavobacterium</taxon>
    </lineage>
</organism>